<accession>A0A9E2KGD3</accession>
<evidence type="ECO:0000313" key="3">
    <source>
        <dbReference type="Proteomes" id="UP000824236"/>
    </source>
</evidence>
<feature type="non-terminal residue" evidence="2">
    <location>
        <position position="1"/>
    </location>
</feature>
<reference evidence="2" key="1">
    <citation type="journal article" date="2021" name="PeerJ">
        <title>Extensive microbial diversity within the chicken gut microbiome revealed by metagenomics and culture.</title>
        <authorList>
            <person name="Gilroy R."/>
            <person name="Ravi A."/>
            <person name="Getino M."/>
            <person name="Pursley I."/>
            <person name="Horton D.L."/>
            <person name="Alikhan N.F."/>
            <person name="Baker D."/>
            <person name="Gharbi K."/>
            <person name="Hall N."/>
            <person name="Watson M."/>
            <person name="Adriaenssens E.M."/>
            <person name="Foster-Nyarko E."/>
            <person name="Jarju S."/>
            <person name="Secka A."/>
            <person name="Antonio M."/>
            <person name="Oren A."/>
            <person name="Chaudhuri R.R."/>
            <person name="La Ragione R."/>
            <person name="Hildebrand F."/>
            <person name="Pallen M.J."/>
        </authorList>
    </citation>
    <scope>NUCLEOTIDE SEQUENCE</scope>
    <source>
        <strain evidence="2">B3-3758</strain>
    </source>
</reference>
<evidence type="ECO:0000256" key="1">
    <source>
        <dbReference type="SAM" id="MobiDB-lite"/>
    </source>
</evidence>
<dbReference type="EMBL" id="JAHLFO010000107">
    <property type="protein sequence ID" value="MBU3814343.1"/>
    <property type="molecule type" value="Genomic_DNA"/>
</dbReference>
<feature type="region of interest" description="Disordered" evidence="1">
    <location>
        <begin position="1"/>
        <end position="30"/>
    </location>
</feature>
<reference evidence="2" key="2">
    <citation type="submission" date="2021-04" db="EMBL/GenBank/DDBJ databases">
        <authorList>
            <person name="Gilroy R."/>
        </authorList>
    </citation>
    <scope>NUCLEOTIDE SEQUENCE</scope>
    <source>
        <strain evidence="2">B3-3758</strain>
    </source>
</reference>
<dbReference type="InterPro" id="IPR011250">
    <property type="entry name" value="OMP/PagP_B-barrel"/>
</dbReference>
<proteinExistence type="predicted"/>
<dbReference type="Proteomes" id="UP000824236">
    <property type="component" value="Unassembled WGS sequence"/>
</dbReference>
<gene>
    <name evidence="2" type="ORF">H9791_07520</name>
</gene>
<dbReference type="AlphaFoldDB" id="A0A9E2KGD3"/>
<sequence>DAGAGAPWRTTQRGDKTPADGRVTPPAAPPHWALKASLGTSLPKGGYRAPLMAGLGVERCLGKRLSLEAGVQYSYLHGAGDATLHTLGIPVQLNVLLAGNDKVELYALAGGAVEKCVAGARDNSFEAEPVQCSVKAGLGVRYKMTDRLALFAEPAVSHHFDTDSPTRTLRTERPTNLNLQCGLRMIF</sequence>
<evidence type="ECO:0000313" key="2">
    <source>
        <dbReference type="EMBL" id="MBU3814343.1"/>
    </source>
</evidence>
<protein>
    <submittedName>
        <fullName evidence="2">Porin family protein</fullName>
    </submittedName>
</protein>
<organism evidence="2 3">
    <name type="scientific">Candidatus Bacteroides intestinipullorum</name>
    <dbReference type="NCBI Taxonomy" id="2838471"/>
    <lineage>
        <taxon>Bacteria</taxon>
        <taxon>Pseudomonadati</taxon>
        <taxon>Bacteroidota</taxon>
        <taxon>Bacteroidia</taxon>
        <taxon>Bacteroidales</taxon>
        <taxon>Bacteroidaceae</taxon>
        <taxon>Bacteroides</taxon>
    </lineage>
</organism>
<dbReference type="SUPFAM" id="SSF56925">
    <property type="entry name" value="OMPA-like"/>
    <property type="match status" value="1"/>
</dbReference>
<name>A0A9E2KGD3_9BACE</name>
<dbReference type="Gene3D" id="2.40.160.20">
    <property type="match status" value="1"/>
</dbReference>
<comment type="caution">
    <text evidence="2">The sequence shown here is derived from an EMBL/GenBank/DDBJ whole genome shotgun (WGS) entry which is preliminary data.</text>
</comment>